<accession>A0ABY7E1F8</accession>
<name>A0ABY7E1F8_MYAAR</name>
<evidence type="ECO:0000313" key="1">
    <source>
        <dbReference type="EMBL" id="WAR03014.1"/>
    </source>
</evidence>
<dbReference type="EMBL" id="CP111015">
    <property type="protein sequence ID" value="WAR03014.1"/>
    <property type="molecule type" value="Genomic_DNA"/>
</dbReference>
<proteinExistence type="predicted"/>
<organism evidence="1 2">
    <name type="scientific">Mya arenaria</name>
    <name type="common">Soft-shell clam</name>
    <dbReference type="NCBI Taxonomy" id="6604"/>
    <lineage>
        <taxon>Eukaryota</taxon>
        <taxon>Metazoa</taxon>
        <taxon>Spiralia</taxon>
        <taxon>Lophotrochozoa</taxon>
        <taxon>Mollusca</taxon>
        <taxon>Bivalvia</taxon>
        <taxon>Autobranchia</taxon>
        <taxon>Heteroconchia</taxon>
        <taxon>Euheterodonta</taxon>
        <taxon>Imparidentia</taxon>
        <taxon>Neoheterodontei</taxon>
        <taxon>Myida</taxon>
        <taxon>Myoidea</taxon>
        <taxon>Myidae</taxon>
        <taxon>Mya</taxon>
    </lineage>
</organism>
<protein>
    <submittedName>
        <fullName evidence="1">RN141-like protein</fullName>
    </submittedName>
</protein>
<keyword evidence="2" id="KW-1185">Reference proteome</keyword>
<gene>
    <name evidence="1" type="ORF">MAR_009572</name>
</gene>
<evidence type="ECO:0000313" key="2">
    <source>
        <dbReference type="Proteomes" id="UP001164746"/>
    </source>
</evidence>
<sequence>MSTHGNDAQMVMGQQESAQFEQATTGSNSVDIVHGKLRHHTDILKRIAHQRGKQLQFSIKPGSDDTIFWKGIVQIECRKVIAATQRVCSMRHLSLRQYISVYKEITDQVNNLAPASPGGTAAPLNLCASIILHEAEQKSLPLEDECCICMQNEAKTIMPCTHKAKCKGSSEAWELTDAPDSSEFTSEMKDVLVGIADRKSRRTFDT</sequence>
<reference evidence="1" key="1">
    <citation type="submission" date="2022-11" db="EMBL/GenBank/DDBJ databases">
        <title>Centuries of genome instability and evolution in soft-shell clam transmissible cancer (bioRxiv).</title>
        <authorList>
            <person name="Hart S.F.M."/>
            <person name="Yonemitsu M.A."/>
            <person name="Giersch R.M."/>
            <person name="Beal B.F."/>
            <person name="Arriagada G."/>
            <person name="Davis B.W."/>
            <person name="Ostrander E.A."/>
            <person name="Goff S.P."/>
            <person name="Metzger M.J."/>
        </authorList>
    </citation>
    <scope>NUCLEOTIDE SEQUENCE</scope>
    <source>
        <strain evidence="1">MELC-2E11</strain>
        <tissue evidence="1">Siphon/mantle</tissue>
    </source>
</reference>
<dbReference type="Proteomes" id="UP001164746">
    <property type="component" value="Chromosome 4"/>
</dbReference>